<keyword evidence="2" id="KW-1185">Reference proteome</keyword>
<evidence type="ECO:0000313" key="1">
    <source>
        <dbReference type="EMBL" id="RCN39093.1"/>
    </source>
</evidence>
<accession>A0A368G3S5</accession>
<proteinExistence type="predicted"/>
<protein>
    <submittedName>
        <fullName evidence="1">Uncharacterized protein</fullName>
    </submittedName>
</protein>
<reference evidence="1 2" key="1">
    <citation type="submission" date="2014-10" db="EMBL/GenBank/DDBJ databases">
        <title>Draft genome of the hookworm Ancylostoma caninum.</title>
        <authorList>
            <person name="Mitreva M."/>
        </authorList>
    </citation>
    <scope>NUCLEOTIDE SEQUENCE [LARGE SCALE GENOMIC DNA]</scope>
    <source>
        <strain evidence="1 2">Baltimore</strain>
    </source>
</reference>
<sequence>MAKSLYESEPNLKELKKTDFCGFDIDGAEPSPKRTVDKELNYSTHGFVKLPWSTANISNKSHR</sequence>
<gene>
    <name evidence="1" type="ORF">ANCCAN_14995</name>
</gene>
<name>A0A368G3S5_ANCCA</name>
<dbReference type="AlphaFoldDB" id="A0A368G3S5"/>
<dbReference type="EMBL" id="JOJR01000357">
    <property type="protein sequence ID" value="RCN39093.1"/>
    <property type="molecule type" value="Genomic_DNA"/>
</dbReference>
<dbReference type="Proteomes" id="UP000252519">
    <property type="component" value="Unassembled WGS sequence"/>
</dbReference>
<organism evidence="1 2">
    <name type="scientific">Ancylostoma caninum</name>
    <name type="common">Dog hookworm</name>
    <dbReference type="NCBI Taxonomy" id="29170"/>
    <lineage>
        <taxon>Eukaryota</taxon>
        <taxon>Metazoa</taxon>
        <taxon>Ecdysozoa</taxon>
        <taxon>Nematoda</taxon>
        <taxon>Chromadorea</taxon>
        <taxon>Rhabditida</taxon>
        <taxon>Rhabditina</taxon>
        <taxon>Rhabditomorpha</taxon>
        <taxon>Strongyloidea</taxon>
        <taxon>Ancylostomatidae</taxon>
        <taxon>Ancylostomatinae</taxon>
        <taxon>Ancylostoma</taxon>
    </lineage>
</organism>
<evidence type="ECO:0000313" key="2">
    <source>
        <dbReference type="Proteomes" id="UP000252519"/>
    </source>
</evidence>
<dbReference type="OrthoDB" id="10474747at2759"/>
<comment type="caution">
    <text evidence="1">The sequence shown here is derived from an EMBL/GenBank/DDBJ whole genome shotgun (WGS) entry which is preliminary data.</text>
</comment>